<comment type="similarity">
    <text evidence="8">Belongs to the glutamate 5-kinase family.</text>
</comment>
<dbReference type="PIRSF" id="PIRSF000729">
    <property type="entry name" value="GK"/>
    <property type="match status" value="1"/>
</dbReference>
<dbReference type="GO" id="GO:0004349">
    <property type="term" value="F:glutamate 5-kinase activity"/>
    <property type="evidence" value="ECO:0007669"/>
    <property type="project" value="UniProtKB-EC"/>
</dbReference>
<dbReference type="Gene3D" id="2.30.130.10">
    <property type="entry name" value="PUA domain"/>
    <property type="match status" value="1"/>
</dbReference>
<name>A0ABT1LJ14_9HYPH</name>
<organism evidence="10 11">
    <name type="scientific">Alsobacter ponti</name>
    <dbReference type="NCBI Taxonomy" id="2962936"/>
    <lineage>
        <taxon>Bacteria</taxon>
        <taxon>Pseudomonadati</taxon>
        <taxon>Pseudomonadota</taxon>
        <taxon>Alphaproteobacteria</taxon>
        <taxon>Hyphomicrobiales</taxon>
        <taxon>Alsobacteraceae</taxon>
        <taxon>Alsobacter</taxon>
    </lineage>
</organism>
<dbReference type="SMART" id="SM00359">
    <property type="entry name" value="PUA"/>
    <property type="match status" value="1"/>
</dbReference>
<dbReference type="InterPro" id="IPR019797">
    <property type="entry name" value="Glutamate_5-kinase_CS"/>
</dbReference>
<evidence type="ECO:0000256" key="3">
    <source>
        <dbReference type="ARBA" id="ARBA00022650"/>
    </source>
</evidence>
<keyword evidence="5 8" id="KW-0547">Nucleotide-binding</keyword>
<dbReference type="PROSITE" id="PS50890">
    <property type="entry name" value="PUA"/>
    <property type="match status" value="1"/>
</dbReference>
<comment type="pathway">
    <text evidence="8">Amino-acid biosynthesis; L-proline biosynthesis; L-glutamate 5-semialdehyde from L-glutamate: step 1/2.</text>
</comment>
<evidence type="ECO:0000256" key="1">
    <source>
        <dbReference type="ARBA" id="ARBA00022490"/>
    </source>
</evidence>
<dbReference type="InterPro" id="IPR015947">
    <property type="entry name" value="PUA-like_sf"/>
</dbReference>
<dbReference type="SUPFAM" id="SSF88697">
    <property type="entry name" value="PUA domain-like"/>
    <property type="match status" value="1"/>
</dbReference>
<feature type="binding site" evidence="8">
    <location>
        <position position="24"/>
    </location>
    <ligand>
        <name>ATP</name>
        <dbReference type="ChEBI" id="CHEBI:30616"/>
    </ligand>
</feature>
<dbReference type="NCBIfam" id="TIGR01027">
    <property type="entry name" value="proB"/>
    <property type="match status" value="1"/>
</dbReference>
<dbReference type="Pfam" id="PF01472">
    <property type="entry name" value="PUA"/>
    <property type="match status" value="1"/>
</dbReference>
<dbReference type="InterPro" id="IPR005715">
    <property type="entry name" value="Glu_5kinase/COase_Synthase"/>
</dbReference>
<feature type="binding site" evidence="8">
    <location>
        <begin position="184"/>
        <end position="185"/>
    </location>
    <ligand>
        <name>ATP</name>
        <dbReference type="ChEBI" id="CHEBI:30616"/>
    </ligand>
</feature>
<evidence type="ECO:0000313" key="11">
    <source>
        <dbReference type="Proteomes" id="UP001205890"/>
    </source>
</evidence>
<keyword evidence="4 8" id="KW-0808">Transferase</keyword>
<comment type="caution">
    <text evidence="10">The sequence shown here is derived from an EMBL/GenBank/DDBJ whole genome shotgun (WGS) entry which is preliminary data.</text>
</comment>
<dbReference type="HAMAP" id="MF_00456">
    <property type="entry name" value="ProB"/>
    <property type="match status" value="1"/>
</dbReference>
<keyword evidence="11" id="KW-1185">Reference proteome</keyword>
<keyword evidence="1 8" id="KW-0963">Cytoplasm</keyword>
<feature type="binding site" evidence="8">
    <location>
        <position position="164"/>
    </location>
    <ligand>
        <name>substrate</name>
    </ligand>
</feature>
<dbReference type="InterPro" id="IPR011529">
    <property type="entry name" value="Glu_5kinase"/>
</dbReference>
<reference evidence="10 11" key="1">
    <citation type="submission" date="2022-07" db="EMBL/GenBank/DDBJ databases">
        <authorList>
            <person name="Li W.-J."/>
            <person name="Deng Q.-Q."/>
        </authorList>
    </citation>
    <scope>NUCLEOTIDE SEQUENCE [LARGE SCALE GENOMIC DNA]</scope>
    <source>
        <strain evidence="10 11">SYSU M60028</strain>
    </source>
</reference>
<evidence type="ECO:0000256" key="5">
    <source>
        <dbReference type="ARBA" id="ARBA00022741"/>
    </source>
</evidence>
<dbReference type="EMBL" id="JANCLU010000025">
    <property type="protein sequence ID" value="MCP8940700.1"/>
    <property type="molecule type" value="Genomic_DNA"/>
</dbReference>
<dbReference type="PANTHER" id="PTHR43654">
    <property type="entry name" value="GLUTAMATE 5-KINASE"/>
    <property type="match status" value="1"/>
</dbReference>
<dbReference type="InterPro" id="IPR036393">
    <property type="entry name" value="AceGlu_kinase-like_sf"/>
</dbReference>
<comment type="subcellular location">
    <subcellularLocation>
        <location evidence="8">Cytoplasm</location>
    </subcellularLocation>
</comment>
<evidence type="ECO:0000313" key="10">
    <source>
        <dbReference type="EMBL" id="MCP8940700.1"/>
    </source>
</evidence>
<keyword evidence="7 8" id="KW-0067">ATP-binding</keyword>
<dbReference type="PRINTS" id="PR00474">
    <property type="entry name" value="GLU5KINASE"/>
</dbReference>
<dbReference type="CDD" id="cd21157">
    <property type="entry name" value="PUA_G5K"/>
    <property type="match status" value="1"/>
</dbReference>
<dbReference type="InterPro" id="IPR001057">
    <property type="entry name" value="Glu/AcGlu_kinase"/>
</dbReference>
<dbReference type="CDD" id="cd04242">
    <property type="entry name" value="AAK_G5K_ProB"/>
    <property type="match status" value="1"/>
</dbReference>
<evidence type="ECO:0000256" key="8">
    <source>
        <dbReference type="HAMAP-Rule" id="MF_00456"/>
    </source>
</evidence>
<proteinExistence type="inferred from homology"/>
<sequence length="391" mass="41203">MSEPARKLAAATPSLDQFRRIVVKVGSSLLVDNKRGMLKHAWLAALAEDIGQLHARGADVLVVSSGAIALGRTVLKMPRGPLRLEENQAAAAVGQISLARSWAEVLGHQGITTGQILVTLGDTEERRRYLNARATLGRLLELRAVPVVNENDTVATSEIRYGDNDRLAARVATMAGADLLVLLSDIDGLYTAPPQTDPNATLIPVVPRITAEIEAMAGGAGSELSRGGMRTKIEAAKIATAGGTHMVIADGRVKNPLGAIASGARCTWFLTPSNPVAARKKWIAGSLEPKGVLHLDAGAARAIRSGKSLLPAGVARVEGVFGRGDAVLLRAADGEELGRGLVAYDSDHAARIAGRSSRDIEGILGYAGRAEMVHRDDMALAADQDRDRERA</sequence>
<evidence type="ECO:0000256" key="7">
    <source>
        <dbReference type="ARBA" id="ARBA00022840"/>
    </source>
</evidence>
<keyword evidence="3 8" id="KW-0641">Proline biosynthesis</keyword>
<keyword evidence="6 8" id="KW-0418">Kinase</keyword>
<dbReference type="InterPro" id="IPR001048">
    <property type="entry name" value="Asp/Glu/Uridylate_kinase"/>
</dbReference>
<evidence type="ECO:0000256" key="4">
    <source>
        <dbReference type="ARBA" id="ARBA00022679"/>
    </source>
</evidence>
<dbReference type="InterPro" id="IPR041739">
    <property type="entry name" value="G5K_ProB"/>
</dbReference>
<keyword evidence="2 8" id="KW-0028">Amino-acid biosynthesis</keyword>
<evidence type="ECO:0000259" key="9">
    <source>
        <dbReference type="SMART" id="SM00359"/>
    </source>
</evidence>
<gene>
    <name evidence="8 10" type="primary">proB</name>
    <name evidence="10" type="ORF">NK718_19410</name>
</gene>
<dbReference type="InterPro" id="IPR002478">
    <property type="entry name" value="PUA"/>
</dbReference>
<dbReference type="SUPFAM" id="SSF53633">
    <property type="entry name" value="Carbamate kinase-like"/>
    <property type="match status" value="1"/>
</dbReference>
<feature type="domain" description="PUA" evidence="9">
    <location>
        <begin position="291"/>
        <end position="373"/>
    </location>
</feature>
<dbReference type="PROSITE" id="PS00902">
    <property type="entry name" value="GLUTAMATE_5_KINASE"/>
    <property type="match status" value="1"/>
</dbReference>
<evidence type="ECO:0000256" key="6">
    <source>
        <dbReference type="ARBA" id="ARBA00022777"/>
    </source>
</evidence>
<dbReference type="RefSeq" id="WP_254745714.1">
    <property type="nucleotide sequence ID" value="NZ_JANCLU010000025.1"/>
</dbReference>
<dbReference type="Proteomes" id="UP001205890">
    <property type="component" value="Unassembled WGS sequence"/>
</dbReference>
<accession>A0ABT1LJ14</accession>
<feature type="binding site" evidence="8">
    <location>
        <position position="65"/>
    </location>
    <ligand>
        <name>substrate</name>
    </ligand>
</feature>
<dbReference type="EC" id="2.7.2.11" evidence="8"/>
<comment type="caution">
    <text evidence="8">Lacks conserved residue(s) required for the propagation of feature annotation.</text>
</comment>
<dbReference type="InterPro" id="IPR036974">
    <property type="entry name" value="PUA_sf"/>
</dbReference>
<dbReference type="Pfam" id="PF00696">
    <property type="entry name" value="AA_kinase"/>
    <property type="match status" value="1"/>
</dbReference>
<comment type="catalytic activity">
    <reaction evidence="8">
        <text>L-glutamate + ATP = L-glutamyl 5-phosphate + ADP</text>
        <dbReference type="Rhea" id="RHEA:14877"/>
        <dbReference type="ChEBI" id="CHEBI:29985"/>
        <dbReference type="ChEBI" id="CHEBI:30616"/>
        <dbReference type="ChEBI" id="CHEBI:58274"/>
        <dbReference type="ChEBI" id="CHEBI:456216"/>
        <dbReference type="EC" id="2.7.2.11"/>
    </reaction>
</comment>
<feature type="binding site" evidence="8">
    <location>
        <position position="152"/>
    </location>
    <ligand>
        <name>substrate</name>
    </ligand>
</feature>
<dbReference type="PANTHER" id="PTHR43654:SF1">
    <property type="entry name" value="ISOPENTENYL PHOSPHATE KINASE"/>
    <property type="match status" value="1"/>
</dbReference>
<dbReference type="Gene3D" id="3.40.1160.10">
    <property type="entry name" value="Acetylglutamate kinase-like"/>
    <property type="match status" value="1"/>
</dbReference>
<comment type="function">
    <text evidence="8">Catalyzes the transfer of a phosphate group to glutamate to form L-glutamate 5-phosphate.</text>
</comment>
<protein>
    <recommendedName>
        <fullName evidence="8">Glutamate 5-kinase</fullName>
        <ecNumber evidence="8">2.7.2.11</ecNumber>
    </recommendedName>
    <alternativeName>
        <fullName evidence="8">Gamma-glutamyl kinase</fullName>
        <shortName evidence="8">GK</shortName>
    </alternativeName>
</protein>
<evidence type="ECO:0000256" key="2">
    <source>
        <dbReference type="ARBA" id="ARBA00022605"/>
    </source>
</evidence>